<dbReference type="AlphaFoldDB" id="A0A818U016"/>
<accession>A0A818U016</accession>
<sequence length="276" mass="30201">MSHLFSGDLPLPSNNTTTTTNHILPIASELMALPPYNIDDLITPNSSLTNITSLPNGDTTRSLLAGHDSLTANINNTTHTISPSSSVNNTLPKIDPLHGLLLGNTTAFDAINTQQQEHCTHISPSQQQQQQQQQSTVAVTTSPCNRMNDLFQTKGNTENDSSSLLINNISQSPFDQDDKEVAESLSHTTNYSLQFEALPNDEDDNENGDIVFMPIKTHDDDEQINDNQDPLVSPSKYRDDSLWSKSCHSGGESPMKGLKTSSHQVLDDFSDPGETR</sequence>
<feature type="region of interest" description="Disordered" evidence="1">
    <location>
        <begin position="216"/>
        <end position="276"/>
    </location>
</feature>
<comment type="caution">
    <text evidence="3">The sequence shown here is derived from an EMBL/GenBank/DDBJ whole genome shotgun (WGS) entry which is preliminary data.</text>
</comment>
<dbReference type="EMBL" id="CAJOBD010000579">
    <property type="protein sequence ID" value="CAF3691729.1"/>
    <property type="molecule type" value="Genomic_DNA"/>
</dbReference>
<protein>
    <submittedName>
        <fullName evidence="3">Uncharacterized protein</fullName>
    </submittedName>
</protein>
<gene>
    <name evidence="3" type="ORF">JBS370_LOCUS8896</name>
    <name evidence="2" type="ORF">ZHD862_LOCUS13360</name>
</gene>
<reference evidence="3" key="1">
    <citation type="submission" date="2021-02" db="EMBL/GenBank/DDBJ databases">
        <authorList>
            <person name="Nowell W R."/>
        </authorList>
    </citation>
    <scope>NUCLEOTIDE SEQUENCE</scope>
</reference>
<dbReference type="Proteomes" id="UP000663836">
    <property type="component" value="Unassembled WGS sequence"/>
</dbReference>
<evidence type="ECO:0000256" key="1">
    <source>
        <dbReference type="SAM" id="MobiDB-lite"/>
    </source>
</evidence>
<evidence type="ECO:0000313" key="4">
    <source>
        <dbReference type="Proteomes" id="UP000663836"/>
    </source>
</evidence>
<organism evidence="3 4">
    <name type="scientific">Rotaria sordida</name>
    <dbReference type="NCBI Taxonomy" id="392033"/>
    <lineage>
        <taxon>Eukaryota</taxon>
        <taxon>Metazoa</taxon>
        <taxon>Spiralia</taxon>
        <taxon>Gnathifera</taxon>
        <taxon>Rotifera</taxon>
        <taxon>Eurotatoria</taxon>
        <taxon>Bdelloidea</taxon>
        <taxon>Philodinida</taxon>
        <taxon>Philodinidae</taxon>
        <taxon>Rotaria</taxon>
    </lineage>
</organism>
<dbReference type="EMBL" id="CAJNOT010000547">
    <property type="protein sequence ID" value="CAF1017527.1"/>
    <property type="molecule type" value="Genomic_DNA"/>
</dbReference>
<evidence type="ECO:0000313" key="3">
    <source>
        <dbReference type="EMBL" id="CAF3691729.1"/>
    </source>
</evidence>
<name>A0A818U016_9BILA</name>
<proteinExistence type="predicted"/>
<dbReference type="Proteomes" id="UP000663864">
    <property type="component" value="Unassembled WGS sequence"/>
</dbReference>
<evidence type="ECO:0000313" key="2">
    <source>
        <dbReference type="EMBL" id="CAF1017527.1"/>
    </source>
</evidence>
<feature type="region of interest" description="Disordered" evidence="1">
    <location>
        <begin position="118"/>
        <end position="139"/>
    </location>
</feature>